<dbReference type="Pfam" id="PF06825">
    <property type="entry name" value="HSBP1"/>
    <property type="match status" value="1"/>
</dbReference>
<dbReference type="EMBL" id="CAJOBF010004555">
    <property type="protein sequence ID" value="CAF4143640.1"/>
    <property type="molecule type" value="Genomic_DNA"/>
</dbReference>
<reference evidence="4" key="1">
    <citation type="submission" date="2021-02" db="EMBL/GenBank/DDBJ databases">
        <authorList>
            <person name="Nowell W R."/>
        </authorList>
    </citation>
    <scope>NUCLEOTIDE SEQUENCE</scope>
</reference>
<dbReference type="InterPro" id="IPR009643">
    <property type="entry name" value="HS1-bd"/>
</dbReference>
<dbReference type="PANTHER" id="PTHR19424">
    <property type="entry name" value="HEAT SHOCK FACTOR BINDING PROTEIN 1"/>
    <property type="match status" value="1"/>
</dbReference>
<dbReference type="Proteomes" id="UP000681720">
    <property type="component" value="Unassembled WGS sequence"/>
</dbReference>
<evidence type="ECO:0000313" key="5">
    <source>
        <dbReference type="EMBL" id="CAF4143640.1"/>
    </source>
</evidence>
<dbReference type="Proteomes" id="UP000663842">
    <property type="component" value="Unassembled WGS sequence"/>
</dbReference>
<evidence type="ECO:0000313" key="6">
    <source>
        <dbReference type="Proteomes" id="UP000663866"/>
    </source>
</evidence>
<dbReference type="Gene3D" id="1.20.5.430">
    <property type="match status" value="1"/>
</dbReference>
<dbReference type="Proteomes" id="UP000676336">
    <property type="component" value="Unassembled WGS sequence"/>
</dbReference>
<proteinExistence type="inferred from homology"/>
<keyword evidence="6" id="KW-1185">Reference proteome</keyword>
<dbReference type="Proteomes" id="UP000663866">
    <property type="component" value="Unassembled WGS sequence"/>
</dbReference>
<dbReference type="PANTHER" id="PTHR19424:SF0">
    <property type="entry name" value="HEAT SHOCK FACTOR BINDING PROTEIN 1"/>
    <property type="match status" value="1"/>
</dbReference>
<accession>A0A819VJU4</accession>
<name>A0A819VJU4_9BILA</name>
<evidence type="ECO:0000313" key="4">
    <source>
        <dbReference type="EMBL" id="CAF4109340.1"/>
    </source>
</evidence>
<evidence type="ECO:0000256" key="1">
    <source>
        <dbReference type="ARBA" id="ARBA00006349"/>
    </source>
</evidence>
<dbReference type="GO" id="GO:0005634">
    <property type="term" value="C:nucleus"/>
    <property type="evidence" value="ECO:0007669"/>
    <property type="project" value="TreeGrafter"/>
</dbReference>
<dbReference type="GO" id="GO:0070370">
    <property type="term" value="P:cellular heat acclimation"/>
    <property type="evidence" value="ECO:0007669"/>
    <property type="project" value="TreeGrafter"/>
</dbReference>
<dbReference type="AlphaFoldDB" id="A0A819VJU4"/>
<organism evidence="4 6">
    <name type="scientific">Rotaria magnacalcarata</name>
    <dbReference type="NCBI Taxonomy" id="392030"/>
    <lineage>
        <taxon>Eukaryota</taxon>
        <taxon>Metazoa</taxon>
        <taxon>Spiralia</taxon>
        <taxon>Gnathifera</taxon>
        <taxon>Rotifera</taxon>
        <taxon>Eurotatoria</taxon>
        <taxon>Bdelloidea</taxon>
        <taxon>Philodinida</taxon>
        <taxon>Philodinidae</taxon>
        <taxon>Rotaria</taxon>
    </lineage>
</organism>
<dbReference type="GO" id="GO:0003714">
    <property type="term" value="F:transcription corepressor activity"/>
    <property type="evidence" value="ECO:0007669"/>
    <property type="project" value="InterPro"/>
</dbReference>
<gene>
    <name evidence="3" type="ORF">GIL414_LOCUS15832</name>
    <name evidence="4" type="ORF">OVN521_LOCUS21337</name>
    <name evidence="2" type="ORF">SMN809_LOCUS11765</name>
    <name evidence="5" type="ORF">UXM345_LOCUS24713</name>
</gene>
<dbReference type="EMBL" id="CAJOBJ010007069">
    <property type="protein sequence ID" value="CAF4076838.1"/>
    <property type="molecule type" value="Genomic_DNA"/>
</dbReference>
<evidence type="ECO:0000313" key="3">
    <source>
        <dbReference type="EMBL" id="CAF4076838.1"/>
    </source>
</evidence>
<comment type="similarity">
    <text evidence="1">Belongs to the HSBP1 family.</text>
</comment>
<dbReference type="EMBL" id="CAJOBI010004315">
    <property type="protein sequence ID" value="CAF3997899.1"/>
    <property type="molecule type" value="Genomic_DNA"/>
</dbReference>
<dbReference type="GO" id="GO:0005829">
    <property type="term" value="C:cytosol"/>
    <property type="evidence" value="ECO:0007669"/>
    <property type="project" value="TreeGrafter"/>
</dbReference>
<dbReference type="EMBL" id="CAJOBG010004410">
    <property type="protein sequence ID" value="CAF4109340.1"/>
    <property type="molecule type" value="Genomic_DNA"/>
</dbReference>
<comment type="caution">
    <text evidence="4">The sequence shown here is derived from an EMBL/GenBank/DDBJ whole genome shotgun (WGS) entry which is preliminary data.</text>
</comment>
<protein>
    <submittedName>
        <fullName evidence="4">Uncharacterized protein</fullName>
    </submittedName>
</protein>
<evidence type="ECO:0000313" key="2">
    <source>
        <dbReference type="EMBL" id="CAF3997899.1"/>
    </source>
</evidence>
<sequence length="90" mass="10130">MTTNTEFLPREPQNPQELADMVQNAMTQIQEKFGQMSDSIMKRSTNNKFFLRTEIQSSAAFFSVDDLGQQIDGLERNIAQVIANTNAEAS</sequence>